<gene>
    <name evidence="3" type="primary">Fur2_2</name>
    <name evidence="3" type="ORF">Bhyg_09100</name>
</gene>
<keyword evidence="2" id="KW-1133">Transmembrane helix</keyword>
<keyword evidence="3" id="KW-0645">Protease</keyword>
<evidence type="ECO:0000256" key="1">
    <source>
        <dbReference type="SAM" id="MobiDB-lite"/>
    </source>
</evidence>
<sequence length="216" mass="23278">MLDNGLCIECLGSQFYDPPTQQCKICHESCRSCSGPGQYSCVTCAFPLHLDRLNNQCVPCCPTDALPDDQSCCHCDKDTGGCINSSPAGKRRIAIGAEQQFGDDSLFGKNDEQNGVLNNGGSLYTTITAITVAGCLLIITVFVIIFAALQRTSYRSHTNVKYNKLSKGKRSSGSGTSAIPSGDDGDLEPMITSTLKFSDDEDDERNENGITFYVNT</sequence>
<keyword evidence="2" id="KW-0812">Transmembrane</keyword>
<dbReference type="AlphaFoldDB" id="A0A9Q0N5W9"/>
<dbReference type="GO" id="GO:0006508">
    <property type="term" value="P:proteolysis"/>
    <property type="evidence" value="ECO:0007669"/>
    <property type="project" value="UniProtKB-KW"/>
</dbReference>
<protein>
    <submittedName>
        <fullName evidence="3">Furin-like protease 2</fullName>
    </submittedName>
</protein>
<dbReference type="SMART" id="SM00261">
    <property type="entry name" value="FU"/>
    <property type="match status" value="1"/>
</dbReference>
<feature type="transmembrane region" description="Helical" evidence="2">
    <location>
        <begin position="123"/>
        <end position="149"/>
    </location>
</feature>
<organism evidence="3 4">
    <name type="scientific">Pseudolycoriella hygida</name>
    <dbReference type="NCBI Taxonomy" id="35572"/>
    <lineage>
        <taxon>Eukaryota</taxon>
        <taxon>Metazoa</taxon>
        <taxon>Ecdysozoa</taxon>
        <taxon>Arthropoda</taxon>
        <taxon>Hexapoda</taxon>
        <taxon>Insecta</taxon>
        <taxon>Pterygota</taxon>
        <taxon>Neoptera</taxon>
        <taxon>Endopterygota</taxon>
        <taxon>Diptera</taxon>
        <taxon>Nematocera</taxon>
        <taxon>Sciaroidea</taxon>
        <taxon>Sciaridae</taxon>
        <taxon>Pseudolycoriella</taxon>
    </lineage>
</organism>
<dbReference type="Proteomes" id="UP001151699">
    <property type="component" value="Chromosome B"/>
</dbReference>
<dbReference type="GO" id="GO:0008233">
    <property type="term" value="F:peptidase activity"/>
    <property type="evidence" value="ECO:0007669"/>
    <property type="project" value="UniProtKB-KW"/>
</dbReference>
<keyword evidence="4" id="KW-1185">Reference proteome</keyword>
<evidence type="ECO:0000256" key="2">
    <source>
        <dbReference type="SAM" id="Phobius"/>
    </source>
</evidence>
<comment type="caution">
    <text evidence="3">The sequence shown here is derived from an EMBL/GenBank/DDBJ whole genome shotgun (WGS) entry which is preliminary data.</text>
</comment>
<keyword evidence="3" id="KW-0378">Hydrolase</keyword>
<dbReference type="SUPFAM" id="SSF57184">
    <property type="entry name" value="Growth factor receptor domain"/>
    <property type="match status" value="1"/>
</dbReference>
<proteinExistence type="predicted"/>
<name>A0A9Q0N5W9_9DIPT</name>
<dbReference type="Gene3D" id="2.10.220.10">
    <property type="entry name" value="Hormone Receptor, Insulin-like Growth Factor Receptor 1, Chain A, domain 2"/>
    <property type="match status" value="1"/>
</dbReference>
<keyword evidence="2" id="KW-0472">Membrane</keyword>
<dbReference type="EMBL" id="WJQU01000002">
    <property type="protein sequence ID" value="KAJ6644134.1"/>
    <property type="molecule type" value="Genomic_DNA"/>
</dbReference>
<evidence type="ECO:0000313" key="3">
    <source>
        <dbReference type="EMBL" id="KAJ6644134.1"/>
    </source>
</evidence>
<dbReference type="InterPro" id="IPR009030">
    <property type="entry name" value="Growth_fac_rcpt_cys_sf"/>
</dbReference>
<accession>A0A9Q0N5W9</accession>
<reference evidence="3" key="1">
    <citation type="submission" date="2022-07" db="EMBL/GenBank/DDBJ databases">
        <authorList>
            <person name="Trinca V."/>
            <person name="Uliana J.V.C."/>
            <person name="Torres T.T."/>
            <person name="Ward R.J."/>
            <person name="Monesi N."/>
        </authorList>
    </citation>
    <scope>NUCLEOTIDE SEQUENCE</scope>
    <source>
        <strain evidence="3">HSMRA1968</strain>
        <tissue evidence="3">Whole embryos</tissue>
    </source>
</reference>
<feature type="region of interest" description="Disordered" evidence="1">
    <location>
        <begin position="165"/>
        <end position="216"/>
    </location>
</feature>
<evidence type="ECO:0000313" key="4">
    <source>
        <dbReference type="Proteomes" id="UP001151699"/>
    </source>
</evidence>
<dbReference type="OrthoDB" id="300641at2759"/>
<dbReference type="CDD" id="cd00064">
    <property type="entry name" value="FU"/>
    <property type="match status" value="1"/>
</dbReference>
<dbReference type="InterPro" id="IPR006212">
    <property type="entry name" value="Furin_repeat"/>
</dbReference>